<dbReference type="EMBL" id="LAZR01000125">
    <property type="protein sequence ID" value="KKN88775.1"/>
    <property type="molecule type" value="Genomic_DNA"/>
</dbReference>
<evidence type="ECO:0000313" key="1">
    <source>
        <dbReference type="EMBL" id="KKN88775.1"/>
    </source>
</evidence>
<gene>
    <name evidence="1" type="ORF">LCGC14_0243820</name>
</gene>
<name>A0A0F9U6G6_9ZZZZ</name>
<proteinExistence type="predicted"/>
<protein>
    <submittedName>
        <fullName evidence="1">Uncharacterized protein</fullName>
    </submittedName>
</protein>
<dbReference type="AlphaFoldDB" id="A0A0F9U6G6"/>
<sequence length="83" mass="9190">MRLKEVEYMTDSKVKVTETATNQKVASLRRCEVKEGAMLRGACGFGATARNARKALAAAISEQTLIKNAYGDRMEWKLPKVTP</sequence>
<organism evidence="1">
    <name type="scientific">marine sediment metagenome</name>
    <dbReference type="NCBI Taxonomy" id="412755"/>
    <lineage>
        <taxon>unclassified sequences</taxon>
        <taxon>metagenomes</taxon>
        <taxon>ecological metagenomes</taxon>
    </lineage>
</organism>
<accession>A0A0F9U6G6</accession>
<comment type="caution">
    <text evidence="1">The sequence shown here is derived from an EMBL/GenBank/DDBJ whole genome shotgun (WGS) entry which is preliminary data.</text>
</comment>
<reference evidence="1" key="1">
    <citation type="journal article" date="2015" name="Nature">
        <title>Complex archaea that bridge the gap between prokaryotes and eukaryotes.</title>
        <authorList>
            <person name="Spang A."/>
            <person name="Saw J.H."/>
            <person name="Jorgensen S.L."/>
            <person name="Zaremba-Niedzwiedzka K."/>
            <person name="Martijn J."/>
            <person name="Lind A.E."/>
            <person name="van Eijk R."/>
            <person name="Schleper C."/>
            <person name="Guy L."/>
            <person name="Ettema T.J."/>
        </authorList>
    </citation>
    <scope>NUCLEOTIDE SEQUENCE</scope>
</reference>